<sequence length="135" mass="14511">MTRFEELADAWGGDIRRWPEAVREEAYDFAAANADAAEILASAAVLDGLLSSADEIQAGDLLQRRILQSAPLPVFETDWRRPAIAAAAALVLGVAGGFAGGLFVPAETGDVYESEYADAFDGLMEDWSAWEWSDA</sequence>
<proteinExistence type="predicted"/>
<evidence type="ECO:0000313" key="2">
    <source>
        <dbReference type="EMBL" id="MEE2527075.1"/>
    </source>
</evidence>
<feature type="transmembrane region" description="Helical" evidence="1">
    <location>
        <begin position="83"/>
        <end position="104"/>
    </location>
</feature>
<accession>A0ABU7LT24</accession>
<keyword evidence="1" id="KW-1133">Transmembrane helix</keyword>
<protein>
    <submittedName>
        <fullName evidence="2">Uncharacterized protein</fullName>
    </submittedName>
</protein>
<dbReference type="EMBL" id="JAZDRP010000008">
    <property type="protein sequence ID" value="MEE2527075.1"/>
    <property type="molecule type" value="Genomic_DNA"/>
</dbReference>
<keyword evidence="1" id="KW-0472">Membrane</keyword>
<evidence type="ECO:0000256" key="1">
    <source>
        <dbReference type="SAM" id="Phobius"/>
    </source>
</evidence>
<keyword evidence="3" id="KW-1185">Reference proteome</keyword>
<reference evidence="2 3" key="1">
    <citation type="submission" date="2024-01" db="EMBL/GenBank/DDBJ databases">
        <title>Hyphobacterium bacterium isolated from marine sediment.</title>
        <authorList>
            <person name="Zhao S."/>
        </authorList>
    </citation>
    <scope>NUCLEOTIDE SEQUENCE [LARGE SCALE GENOMIC DNA]</scope>
    <source>
        <strain evidence="3">HN65</strain>
    </source>
</reference>
<organism evidence="2 3">
    <name type="scientific">Hyphobacterium lacteum</name>
    <dbReference type="NCBI Taxonomy" id="3116575"/>
    <lineage>
        <taxon>Bacteria</taxon>
        <taxon>Pseudomonadati</taxon>
        <taxon>Pseudomonadota</taxon>
        <taxon>Alphaproteobacteria</taxon>
        <taxon>Maricaulales</taxon>
        <taxon>Maricaulaceae</taxon>
        <taxon>Hyphobacterium</taxon>
    </lineage>
</organism>
<gene>
    <name evidence="2" type="ORF">V0U79_11910</name>
</gene>
<keyword evidence="1" id="KW-0812">Transmembrane</keyword>
<dbReference type="RefSeq" id="WP_330199739.1">
    <property type="nucleotide sequence ID" value="NZ_JAZDRP010000008.1"/>
</dbReference>
<comment type="caution">
    <text evidence="2">The sequence shown here is derived from an EMBL/GenBank/DDBJ whole genome shotgun (WGS) entry which is preliminary data.</text>
</comment>
<name>A0ABU7LT24_9PROT</name>
<evidence type="ECO:0000313" key="3">
    <source>
        <dbReference type="Proteomes" id="UP001354971"/>
    </source>
</evidence>
<dbReference type="Proteomes" id="UP001354971">
    <property type="component" value="Unassembled WGS sequence"/>
</dbReference>